<keyword evidence="4 8" id="KW-0479">Metal-binding</keyword>
<feature type="chain" id="PRO_5012646039" evidence="10">
    <location>
        <begin position="18"/>
        <end position="243"/>
    </location>
</feature>
<keyword evidence="6 8" id="KW-0408">Iron</keyword>
<dbReference type="GO" id="GO:0009055">
    <property type="term" value="F:electron transfer activity"/>
    <property type="evidence" value="ECO:0007669"/>
    <property type="project" value="InterPro"/>
</dbReference>
<dbReference type="Pfam" id="PF02167">
    <property type="entry name" value="Cytochrom_C1"/>
    <property type="match status" value="1"/>
</dbReference>
<dbReference type="AlphaFoldDB" id="A0A220VCI3"/>
<evidence type="ECO:0000256" key="7">
    <source>
        <dbReference type="ARBA" id="ARBA00023136"/>
    </source>
</evidence>
<dbReference type="SUPFAM" id="SSF46626">
    <property type="entry name" value="Cytochrome c"/>
    <property type="match status" value="1"/>
</dbReference>
<dbReference type="GO" id="GO:0020037">
    <property type="term" value="F:heme binding"/>
    <property type="evidence" value="ECO:0007669"/>
    <property type="project" value="InterPro"/>
</dbReference>
<keyword evidence="7 9" id="KW-0472">Membrane</keyword>
<dbReference type="PANTHER" id="PTHR10266:SF3">
    <property type="entry name" value="CYTOCHROME C1, HEME PROTEIN, MITOCHONDRIAL"/>
    <property type="match status" value="1"/>
</dbReference>
<proteinExistence type="predicted"/>
<feature type="binding site" description="covalent" evidence="8">
    <location>
        <position position="47"/>
    </location>
    <ligand>
        <name>heme c</name>
        <dbReference type="ChEBI" id="CHEBI:61717"/>
    </ligand>
</feature>
<evidence type="ECO:0000256" key="1">
    <source>
        <dbReference type="ARBA" id="ARBA00004370"/>
    </source>
</evidence>
<gene>
    <name evidence="12" type="ORF">CF386_02185</name>
</gene>
<dbReference type="EMBL" id="CP022355">
    <property type="protein sequence ID" value="ASK77936.1"/>
    <property type="molecule type" value="Genomic_DNA"/>
</dbReference>
<feature type="transmembrane region" description="Helical" evidence="9">
    <location>
        <begin position="216"/>
        <end position="234"/>
    </location>
</feature>
<evidence type="ECO:0000256" key="3">
    <source>
        <dbReference type="ARBA" id="ARBA00022692"/>
    </source>
</evidence>
<keyword evidence="13" id="KW-1185">Reference proteome</keyword>
<comment type="cofactor">
    <cofactor evidence="8">
        <name>heme c</name>
        <dbReference type="ChEBI" id="CHEBI:61717"/>
    </cofactor>
    <text evidence="8">Binds 1 heme c group covalently per subunit.</text>
</comment>
<feature type="signal peptide" evidence="10">
    <location>
        <begin position="1"/>
        <end position="17"/>
    </location>
</feature>
<dbReference type="OrthoDB" id="9798864at2"/>
<reference evidence="12 13" key="1">
    <citation type="journal article" date="2016" name="Int. J. Syst. Evol. Microbiol.">
        <title>Paraphotobacterium marinum gen. nov., sp. nov., a member of the family Vibrionaceae, isolated from surface seawater.</title>
        <authorList>
            <person name="Huang Z."/>
            <person name="Dong C."/>
            <person name="Shao Z."/>
        </authorList>
    </citation>
    <scope>NUCLEOTIDE SEQUENCE [LARGE SCALE GENOMIC DNA]</scope>
    <source>
        <strain evidence="12 13">NSCS20N07D</strain>
    </source>
</reference>
<dbReference type="KEGG" id="pmai:CF386_02185"/>
<evidence type="ECO:0000313" key="12">
    <source>
        <dbReference type="EMBL" id="ASK77936.1"/>
    </source>
</evidence>
<feature type="binding site" description="covalent" evidence="8">
    <location>
        <position position="50"/>
    </location>
    <ligand>
        <name>heme c</name>
        <dbReference type="ChEBI" id="CHEBI:61717"/>
    </ligand>
</feature>
<feature type="domain" description="Cytochrome c" evidence="11">
    <location>
        <begin position="34"/>
        <end position="206"/>
    </location>
</feature>
<keyword evidence="3 9" id="KW-0812">Transmembrane</keyword>
<dbReference type="GO" id="GO:0046872">
    <property type="term" value="F:metal ion binding"/>
    <property type="evidence" value="ECO:0007669"/>
    <property type="project" value="UniProtKB-KW"/>
</dbReference>
<accession>A0A220VCI3</accession>
<dbReference type="RefSeq" id="WP_089072846.1">
    <property type="nucleotide sequence ID" value="NZ_CBCSAM010000005.1"/>
</dbReference>
<dbReference type="Gene3D" id="1.10.760.10">
    <property type="entry name" value="Cytochrome c-like domain"/>
    <property type="match status" value="1"/>
</dbReference>
<keyword evidence="2 8" id="KW-0349">Heme</keyword>
<dbReference type="PANTHER" id="PTHR10266">
    <property type="entry name" value="CYTOCHROME C1"/>
    <property type="match status" value="1"/>
</dbReference>
<keyword evidence="5 9" id="KW-1133">Transmembrane helix</keyword>
<evidence type="ECO:0000313" key="13">
    <source>
        <dbReference type="Proteomes" id="UP000242175"/>
    </source>
</evidence>
<evidence type="ECO:0000256" key="4">
    <source>
        <dbReference type="ARBA" id="ARBA00022723"/>
    </source>
</evidence>
<evidence type="ECO:0000259" key="11">
    <source>
        <dbReference type="PROSITE" id="PS51007"/>
    </source>
</evidence>
<evidence type="ECO:0000256" key="5">
    <source>
        <dbReference type="ARBA" id="ARBA00022989"/>
    </source>
</evidence>
<feature type="binding site" description="covalent" evidence="8">
    <location>
        <position position="51"/>
    </location>
    <ligand>
        <name>heme c</name>
        <dbReference type="ChEBI" id="CHEBI:61717"/>
    </ligand>
</feature>
<dbReference type="PROSITE" id="PS51007">
    <property type="entry name" value="CYTC"/>
    <property type="match status" value="1"/>
</dbReference>
<name>A0A220VCI3_9GAMM</name>
<dbReference type="Proteomes" id="UP000242175">
    <property type="component" value="Chromosome large"/>
</dbReference>
<dbReference type="InterPro" id="IPR036909">
    <property type="entry name" value="Cyt_c-like_dom_sf"/>
</dbReference>
<protein>
    <submittedName>
        <fullName evidence="12">Cytochrome c1</fullName>
    </submittedName>
</protein>
<organism evidence="12 13">
    <name type="scientific">Paraphotobacterium marinum</name>
    <dbReference type="NCBI Taxonomy" id="1755811"/>
    <lineage>
        <taxon>Bacteria</taxon>
        <taxon>Pseudomonadati</taxon>
        <taxon>Pseudomonadota</taxon>
        <taxon>Gammaproteobacteria</taxon>
        <taxon>Vibrionales</taxon>
        <taxon>Vibrionaceae</taxon>
        <taxon>Paraphotobacterium</taxon>
    </lineage>
</organism>
<evidence type="ECO:0000256" key="8">
    <source>
        <dbReference type="PIRSR" id="PIRSR602326-1"/>
    </source>
</evidence>
<evidence type="ECO:0000256" key="9">
    <source>
        <dbReference type="SAM" id="Phobius"/>
    </source>
</evidence>
<dbReference type="InterPro" id="IPR009056">
    <property type="entry name" value="Cyt_c-like_dom"/>
</dbReference>
<dbReference type="GO" id="GO:0016020">
    <property type="term" value="C:membrane"/>
    <property type="evidence" value="ECO:0007669"/>
    <property type="project" value="UniProtKB-SubCell"/>
</dbReference>
<evidence type="ECO:0000256" key="2">
    <source>
        <dbReference type="ARBA" id="ARBA00022617"/>
    </source>
</evidence>
<evidence type="ECO:0000256" key="6">
    <source>
        <dbReference type="ARBA" id="ARBA00023004"/>
    </source>
</evidence>
<evidence type="ECO:0000256" key="10">
    <source>
        <dbReference type="SAM" id="SignalP"/>
    </source>
</evidence>
<dbReference type="InterPro" id="IPR002326">
    <property type="entry name" value="Cyt_c1"/>
</dbReference>
<keyword evidence="10" id="KW-0732">Signal</keyword>
<comment type="subcellular location">
    <subcellularLocation>
        <location evidence="1">Membrane</location>
    </subcellularLocation>
</comment>
<sequence>MKLILIFVICFSTNLLSAEKKILQKANNNLNDQASLQRGAMLFMNYCSGCHSMQYQRYQSVARDIGIPDELMENNLIFDKNSKIGDLMLSSLNKSQAEQWFGGVIPDLTMITRVKGVDWVFTYLNSFYKDDSRPFGVNNMISPNINMPHVLEELQGTTEINFKEKLIDGKMEIINEGIKSKGNGRLNEDEYLSSLRDLVNYLEYSSDPSKLKREKLGIWVMSFLILLIIFTFLLKKEFWKDIK</sequence>